<evidence type="ECO:0000313" key="1">
    <source>
        <dbReference type="EMBL" id="MCT8986752.1"/>
    </source>
</evidence>
<keyword evidence="2" id="KW-1185">Reference proteome</keyword>
<organism evidence="1 2">
    <name type="scientific">Shewanella phaeophyticola</name>
    <dbReference type="NCBI Taxonomy" id="2978345"/>
    <lineage>
        <taxon>Bacteria</taxon>
        <taxon>Pseudomonadati</taxon>
        <taxon>Pseudomonadota</taxon>
        <taxon>Gammaproteobacteria</taxon>
        <taxon>Alteromonadales</taxon>
        <taxon>Shewanellaceae</taxon>
        <taxon>Shewanella</taxon>
    </lineage>
</organism>
<proteinExistence type="predicted"/>
<accession>A0ABT2P2Q3</accession>
<evidence type="ECO:0000313" key="2">
    <source>
        <dbReference type="Proteomes" id="UP001431192"/>
    </source>
</evidence>
<sequence>MSEQQIVDALNVLYLYLRQYVLKSNSKMQLQDKPSMQLNPLVQGKLVESRGDCDADVPKAANHAKR</sequence>
<reference evidence="1" key="1">
    <citation type="submission" date="2022-09" db="EMBL/GenBank/DDBJ databases">
        <title>Shewanella sp. KJ10-1 sp.nov, isolated from marine algae.</title>
        <authorList>
            <person name="Butt M."/>
            <person name="Lee J.K."/>
            <person name="Kim J.M."/>
            <person name="Choi D.G."/>
        </authorList>
    </citation>
    <scope>NUCLEOTIDE SEQUENCE</scope>
    <source>
        <strain evidence="1">KJ10-1</strain>
    </source>
</reference>
<protein>
    <submittedName>
        <fullName evidence="1">Uncharacterized protein</fullName>
    </submittedName>
</protein>
<dbReference type="Proteomes" id="UP001431192">
    <property type="component" value="Unassembled WGS sequence"/>
</dbReference>
<dbReference type="EMBL" id="JAODOQ010000001">
    <property type="protein sequence ID" value="MCT8986752.1"/>
    <property type="molecule type" value="Genomic_DNA"/>
</dbReference>
<comment type="caution">
    <text evidence="1">The sequence shown here is derived from an EMBL/GenBank/DDBJ whole genome shotgun (WGS) entry which is preliminary data.</text>
</comment>
<gene>
    <name evidence="1" type="ORF">N4T56_10050</name>
</gene>
<name>A0ABT2P2Q3_9GAMM</name>